<dbReference type="EMBL" id="LAQL01000002">
    <property type="protein sequence ID" value="KLN62087.1"/>
    <property type="molecule type" value="Genomic_DNA"/>
</dbReference>
<dbReference type="Gene3D" id="3.40.50.620">
    <property type="entry name" value="HUPs"/>
    <property type="match status" value="1"/>
</dbReference>
<feature type="domain" description="UspA" evidence="1">
    <location>
        <begin position="7"/>
        <end position="55"/>
    </location>
</feature>
<accession>A0A0H2MMU6</accession>
<organism evidence="2 3">
    <name type="scientific">Kiloniella spongiae</name>
    <dbReference type="NCBI Taxonomy" id="1489064"/>
    <lineage>
        <taxon>Bacteria</taxon>
        <taxon>Pseudomonadati</taxon>
        <taxon>Pseudomonadota</taxon>
        <taxon>Alphaproteobacteria</taxon>
        <taxon>Rhodospirillales</taxon>
        <taxon>Kiloniellaceae</taxon>
        <taxon>Kiloniella</taxon>
    </lineage>
</organism>
<evidence type="ECO:0000259" key="1">
    <source>
        <dbReference type="Pfam" id="PF00582"/>
    </source>
</evidence>
<comment type="caution">
    <text evidence="2">The sequence shown here is derived from an EMBL/GenBank/DDBJ whole genome shotgun (WGS) entry which is preliminary data.</text>
</comment>
<dbReference type="RefSeq" id="WP_047762215.1">
    <property type="nucleotide sequence ID" value="NZ_LAQL01000002.1"/>
</dbReference>
<keyword evidence="3" id="KW-1185">Reference proteome</keyword>
<dbReference type="InterPro" id="IPR014729">
    <property type="entry name" value="Rossmann-like_a/b/a_fold"/>
</dbReference>
<evidence type="ECO:0000313" key="2">
    <source>
        <dbReference type="EMBL" id="KLN62087.1"/>
    </source>
</evidence>
<dbReference type="STRING" id="1489064.WH96_00655"/>
<name>A0A0H2MMU6_9PROT</name>
<reference evidence="2 3" key="1">
    <citation type="submission" date="2015-03" db="EMBL/GenBank/DDBJ databases">
        <title>Genome Sequence of Kiloniella spongiae MEBiC09566, isolated from a marine sponge.</title>
        <authorList>
            <person name="Shao Z."/>
            <person name="Wang L."/>
            <person name="Li X."/>
        </authorList>
    </citation>
    <scope>NUCLEOTIDE SEQUENCE [LARGE SCALE GENOMIC DNA]</scope>
    <source>
        <strain evidence="2 3">MEBiC09566</strain>
    </source>
</reference>
<evidence type="ECO:0000313" key="3">
    <source>
        <dbReference type="Proteomes" id="UP000035444"/>
    </source>
</evidence>
<dbReference type="AlphaFoldDB" id="A0A0H2MMU6"/>
<dbReference type="Proteomes" id="UP000035444">
    <property type="component" value="Unassembled WGS sequence"/>
</dbReference>
<dbReference type="SUPFAM" id="SSF52402">
    <property type="entry name" value="Adenine nucleotide alpha hydrolases-like"/>
    <property type="match status" value="1"/>
</dbReference>
<dbReference type="OrthoDB" id="5564966at2"/>
<proteinExistence type="predicted"/>
<sequence>MEPAITDILFASDLSQNAKVAMEKAVQFSQMSGAKLHILHVVERISSDAEITMRLYFPDPVLRI</sequence>
<protein>
    <recommendedName>
        <fullName evidence="1">UspA domain-containing protein</fullName>
    </recommendedName>
</protein>
<dbReference type="Pfam" id="PF00582">
    <property type="entry name" value="Usp"/>
    <property type="match status" value="1"/>
</dbReference>
<gene>
    <name evidence="2" type="ORF">WH96_00655</name>
</gene>
<dbReference type="InterPro" id="IPR006016">
    <property type="entry name" value="UspA"/>
</dbReference>